<reference evidence="3 4" key="1">
    <citation type="journal article" date="2018" name="Sci. Rep.">
        <title>Genomic signatures of local adaptation to the degree of environmental predictability in rotifers.</title>
        <authorList>
            <person name="Franch-Gras L."/>
            <person name="Hahn C."/>
            <person name="Garcia-Roger E.M."/>
            <person name="Carmona M.J."/>
            <person name="Serra M."/>
            <person name="Gomez A."/>
        </authorList>
    </citation>
    <scope>NUCLEOTIDE SEQUENCE [LARGE SCALE GENOMIC DNA]</scope>
    <source>
        <strain evidence="3">HYR1</strain>
    </source>
</reference>
<dbReference type="STRING" id="10195.A0A3M7RRM5"/>
<sequence>MKRFLSILTLLVAFIIGSYYYDQKSNEILEADFSQSLSNWFKLGNFFLYKNFHKIFYINEELVYEENLPSIVLLHGFPTSSYDYQKLWNLLRQDNRFKSIVTFDYLGYGFSDKPLDYEYSIFDMADMVDRLLLHLNITSVYLVAHDVGDTVVQELLRRENLNSQNHFKIKKLILMNGGLFTDIYKPIITQEILRTKYLNSIVSRYFFKYTIFKYSFSKVFGSLTRLSEQNLLDFYNCIRYNSGNLVLPLTIGYMNERLQYGEAWTDALNETVIPTLFIYGPADPINPRNKFPQKIRDLLPNVKLSILSELVGHYPQFEDTFTVWELIKKFIN</sequence>
<feature type="signal peptide" evidence="1">
    <location>
        <begin position="1"/>
        <end position="20"/>
    </location>
</feature>
<dbReference type="AlphaFoldDB" id="A0A3M7RRM5"/>
<dbReference type="InterPro" id="IPR050266">
    <property type="entry name" value="AB_hydrolase_sf"/>
</dbReference>
<dbReference type="Proteomes" id="UP000276133">
    <property type="component" value="Unassembled WGS sequence"/>
</dbReference>
<dbReference type="GO" id="GO:0047372">
    <property type="term" value="F:monoacylglycerol lipase activity"/>
    <property type="evidence" value="ECO:0007669"/>
    <property type="project" value="TreeGrafter"/>
</dbReference>
<dbReference type="GO" id="GO:0046464">
    <property type="term" value="P:acylglycerol catabolic process"/>
    <property type="evidence" value="ECO:0007669"/>
    <property type="project" value="TreeGrafter"/>
</dbReference>
<dbReference type="InterPro" id="IPR000073">
    <property type="entry name" value="AB_hydrolase_1"/>
</dbReference>
<organism evidence="3 4">
    <name type="scientific">Brachionus plicatilis</name>
    <name type="common">Marine rotifer</name>
    <name type="synonym">Brachionus muelleri</name>
    <dbReference type="NCBI Taxonomy" id="10195"/>
    <lineage>
        <taxon>Eukaryota</taxon>
        <taxon>Metazoa</taxon>
        <taxon>Spiralia</taxon>
        <taxon>Gnathifera</taxon>
        <taxon>Rotifera</taxon>
        <taxon>Eurotatoria</taxon>
        <taxon>Monogononta</taxon>
        <taxon>Pseudotrocha</taxon>
        <taxon>Ploima</taxon>
        <taxon>Brachionidae</taxon>
        <taxon>Brachionus</taxon>
    </lineage>
</organism>
<proteinExistence type="predicted"/>
<dbReference type="GO" id="GO:0016020">
    <property type="term" value="C:membrane"/>
    <property type="evidence" value="ECO:0007669"/>
    <property type="project" value="TreeGrafter"/>
</dbReference>
<dbReference type="InterPro" id="IPR029058">
    <property type="entry name" value="AB_hydrolase_fold"/>
</dbReference>
<dbReference type="EMBL" id="REGN01002780">
    <property type="protein sequence ID" value="RNA26191.1"/>
    <property type="molecule type" value="Genomic_DNA"/>
</dbReference>
<dbReference type="PANTHER" id="PTHR43798">
    <property type="entry name" value="MONOACYLGLYCEROL LIPASE"/>
    <property type="match status" value="1"/>
</dbReference>
<dbReference type="Gene3D" id="3.40.50.1820">
    <property type="entry name" value="alpha/beta hydrolase"/>
    <property type="match status" value="1"/>
</dbReference>
<name>A0A3M7RRM5_BRAPC</name>
<evidence type="ECO:0000313" key="3">
    <source>
        <dbReference type="EMBL" id="RNA26191.1"/>
    </source>
</evidence>
<keyword evidence="1" id="KW-0732">Signal</keyword>
<dbReference type="SUPFAM" id="SSF53474">
    <property type="entry name" value="alpha/beta-Hydrolases"/>
    <property type="match status" value="1"/>
</dbReference>
<accession>A0A3M7RRM5</accession>
<dbReference type="Pfam" id="PF00561">
    <property type="entry name" value="Abhydrolase_1"/>
    <property type="match status" value="1"/>
</dbReference>
<protein>
    <submittedName>
        <fullName evidence="3">Mesoderm-specific transcript-like protein</fullName>
    </submittedName>
</protein>
<dbReference type="PRINTS" id="PR00412">
    <property type="entry name" value="EPOXHYDRLASE"/>
</dbReference>
<keyword evidence="4" id="KW-1185">Reference proteome</keyword>
<dbReference type="PANTHER" id="PTHR43798:SF33">
    <property type="entry name" value="HYDROLASE, PUTATIVE (AFU_ORTHOLOGUE AFUA_2G14860)-RELATED"/>
    <property type="match status" value="1"/>
</dbReference>
<dbReference type="OrthoDB" id="7130006at2759"/>
<comment type="caution">
    <text evidence="3">The sequence shown here is derived from an EMBL/GenBank/DDBJ whole genome shotgun (WGS) entry which is preliminary data.</text>
</comment>
<feature type="domain" description="AB hydrolase-1" evidence="2">
    <location>
        <begin position="69"/>
        <end position="319"/>
    </location>
</feature>
<feature type="chain" id="PRO_5018068071" evidence="1">
    <location>
        <begin position="21"/>
        <end position="332"/>
    </location>
</feature>
<evidence type="ECO:0000313" key="4">
    <source>
        <dbReference type="Proteomes" id="UP000276133"/>
    </source>
</evidence>
<gene>
    <name evidence="3" type="ORF">BpHYR1_052893</name>
</gene>
<dbReference type="InterPro" id="IPR000639">
    <property type="entry name" value="Epox_hydrolase-like"/>
</dbReference>
<evidence type="ECO:0000256" key="1">
    <source>
        <dbReference type="SAM" id="SignalP"/>
    </source>
</evidence>
<evidence type="ECO:0000259" key="2">
    <source>
        <dbReference type="Pfam" id="PF00561"/>
    </source>
</evidence>